<evidence type="ECO:0000313" key="9">
    <source>
        <dbReference type="Proteomes" id="UP000224563"/>
    </source>
</evidence>
<dbReference type="Gene3D" id="3.30.1490.480">
    <property type="entry name" value="Endolytic murein transglycosylase"/>
    <property type="match status" value="1"/>
</dbReference>
<gene>
    <name evidence="8" type="ORF">CSX02_01170</name>
</gene>
<reference evidence="8 9" key="1">
    <citation type="submission" date="2017-10" db="EMBL/GenBank/DDBJ databases">
        <title>Resolving the taxonomy of Roseburia spp., Eubacterium rectale and Agathobacter spp. through phylogenomic analysis.</title>
        <authorList>
            <person name="Sheridan P.O."/>
            <person name="Walker A.W."/>
            <person name="Duncan S.H."/>
            <person name="Scott K.P."/>
            <person name="Toole P.W.O."/>
            <person name="Luis P."/>
            <person name="Flint H.J."/>
        </authorList>
    </citation>
    <scope>NUCLEOTIDE SEQUENCE [LARGE SCALE GENOMIC DNA]</scope>
    <source>
        <strain evidence="8 9">JK623</strain>
    </source>
</reference>
<keyword evidence="2 7" id="KW-0812">Transmembrane</keyword>
<evidence type="ECO:0000256" key="3">
    <source>
        <dbReference type="ARBA" id="ARBA00022989"/>
    </source>
</evidence>
<dbReference type="InterPro" id="IPR003770">
    <property type="entry name" value="MLTG-like"/>
</dbReference>
<evidence type="ECO:0000313" key="8">
    <source>
        <dbReference type="EMBL" id="PHU38780.1"/>
    </source>
</evidence>
<protein>
    <submittedName>
        <fullName evidence="8">Aminodeoxychorismate lyase</fullName>
    </submittedName>
</protein>
<comment type="caution">
    <text evidence="8">The sequence shown here is derived from an EMBL/GenBank/DDBJ whole genome shotgun (WGS) entry which is preliminary data.</text>
</comment>
<dbReference type="EMBL" id="PDYG01000003">
    <property type="protein sequence ID" value="PHU38780.1"/>
    <property type="molecule type" value="Genomic_DNA"/>
</dbReference>
<evidence type="ECO:0000256" key="2">
    <source>
        <dbReference type="ARBA" id="ARBA00022692"/>
    </source>
</evidence>
<evidence type="ECO:0000256" key="1">
    <source>
        <dbReference type="ARBA" id="ARBA00022475"/>
    </source>
</evidence>
<dbReference type="RefSeq" id="WP_099385321.1">
    <property type="nucleotide sequence ID" value="NZ_JANSWH010000066.1"/>
</dbReference>
<dbReference type="Pfam" id="PF02618">
    <property type="entry name" value="YceG"/>
    <property type="match status" value="1"/>
</dbReference>
<keyword evidence="9" id="KW-1185">Reference proteome</keyword>
<dbReference type="GO" id="GO:0071555">
    <property type="term" value="P:cell wall organization"/>
    <property type="evidence" value="ECO:0007669"/>
    <property type="project" value="UniProtKB-KW"/>
</dbReference>
<keyword evidence="4 7" id="KW-0472">Membrane</keyword>
<accession>A0A2G3E6H3</accession>
<evidence type="ECO:0000256" key="4">
    <source>
        <dbReference type="ARBA" id="ARBA00023136"/>
    </source>
</evidence>
<keyword evidence="3 7" id="KW-1133">Transmembrane helix</keyword>
<evidence type="ECO:0000256" key="5">
    <source>
        <dbReference type="ARBA" id="ARBA00023239"/>
    </source>
</evidence>
<dbReference type="PANTHER" id="PTHR30518:SF2">
    <property type="entry name" value="ENDOLYTIC MUREIN TRANSGLYCOSYLASE"/>
    <property type="match status" value="1"/>
</dbReference>
<sequence>MNVNKALIAFIKAGIAVIFILLIIYMAMHFSGVGFDFGYRIFTESAVDKAPGTDVVVQIKGDMSAAEIGEMLQEKGLVRDAKLFELQLKLSAYSKKVKAGMYTLNTSQTAKDMIVIMSGDTVESTEETQTTGESK</sequence>
<dbReference type="PANTHER" id="PTHR30518">
    <property type="entry name" value="ENDOLYTIC MUREIN TRANSGLYCOSYLASE"/>
    <property type="match status" value="1"/>
</dbReference>
<keyword evidence="6" id="KW-0961">Cell wall biogenesis/degradation</keyword>
<reference evidence="8 9" key="2">
    <citation type="submission" date="2017-10" db="EMBL/GenBank/DDBJ databases">
        <authorList>
            <person name="Banno H."/>
            <person name="Chua N.-H."/>
        </authorList>
    </citation>
    <scope>NUCLEOTIDE SEQUENCE [LARGE SCALE GENOMIC DNA]</scope>
    <source>
        <strain evidence="8 9">JK623</strain>
    </source>
</reference>
<dbReference type="GO" id="GO:0016829">
    <property type="term" value="F:lyase activity"/>
    <property type="evidence" value="ECO:0007669"/>
    <property type="project" value="UniProtKB-KW"/>
</dbReference>
<keyword evidence="1" id="KW-1003">Cell membrane</keyword>
<keyword evidence="5 8" id="KW-0456">Lyase</keyword>
<dbReference type="AlphaFoldDB" id="A0A2G3E6H3"/>
<feature type="transmembrane region" description="Helical" evidence="7">
    <location>
        <begin position="6"/>
        <end position="27"/>
    </location>
</feature>
<organism evidence="8 9">
    <name type="scientific">Agathobacter ruminis</name>
    <dbReference type="NCBI Taxonomy" id="1712665"/>
    <lineage>
        <taxon>Bacteria</taxon>
        <taxon>Bacillati</taxon>
        <taxon>Bacillota</taxon>
        <taxon>Clostridia</taxon>
        <taxon>Lachnospirales</taxon>
        <taxon>Lachnospiraceae</taxon>
        <taxon>Agathobacter</taxon>
    </lineage>
</organism>
<evidence type="ECO:0000256" key="6">
    <source>
        <dbReference type="ARBA" id="ARBA00023316"/>
    </source>
</evidence>
<proteinExistence type="predicted"/>
<evidence type="ECO:0000256" key="7">
    <source>
        <dbReference type="SAM" id="Phobius"/>
    </source>
</evidence>
<name>A0A2G3E6H3_9FIRM</name>
<dbReference type="Proteomes" id="UP000224563">
    <property type="component" value="Unassembled WGS sequence"/>
</dbReference>